<comment type="caution">
    <text evidence="1">The sequence shown here is derived from an EMBL/GenBank/DDBJ whole genome shotgun (WGS) entry which is preliminary data.</text>
</comment>
<evidence type="ECO:0000313" key="2">
    <source>
        <dbReference type="Proteomes" id="UP000242320"/>
    </source>
</evidence>
<gene>
    <name evidence="1" type="ORF">B8W69_28315</name>
</gene>
<dbReference type="AlphaFoldDB" id="A0A1X2KIG5"/>
<dbReference type="EMBL" id="NCXM01000050">
    <property type="protein sequence ID" value="OSC21596.1"/>
    <property type="molecule type" value="Genomic_DNA"/>
</dbReference>
<sequence>MTVTRSVADVLTEHVQFEVECIDRMFCNVYVPGLQFARGLVGYVHRQLGLPIASTAPLAKITEAFDKAVHRFARDNTIAWVDFAKGQRKDDIAHEHLARFTGAEGVLFVGRAQEKTKLFRTEKRRDANGDTYPWIVKTTGLVNQFYFYCVDEDFGPFFLKFCSYFPYNAKLCINGNHWAQRQAAKAGIAFTELDNGFAAVDDVVGLQQICDRLGEEQIDALLRKWLAILPHPFAAADRAAGYRYELSILQAEFSLTQMLDKPVAGRMFFEQVIRDNLDIGRPDQVTLVFGRRLMRSGSHRTPGPFRTRVITEGVTPSLHVDYKHTRIKQYHKEGKALRTETTVNDTTDFSIGKRLTNLPALREIGFSANRRLLHVQRLSHDPITGADALATITGAITTATGVRIPGLRLGQRRSHALLQALLTFGCQPNGFTNRDLRALTTELRGLAPAALTAGQITYDLRRLKSRGLITRIPHSHRYTVTVHGLHTAHLLTCLHDRFLPTGLAHLADHTDAPALRAASRAYNEAIETLSRTTLLAA</sequence>
<reference evidence="1 2" key="1">
    <citation type="submission" date="2017-04" db="EMBL/GenBank/DDBJ databases">
        <title>The new phylogeny of genus Mycobacterium.</title>
        <authorList>
            <person name="Tortoli E."/>
            <person name="Trovato A."/>
            <person name="Cirillo D.M."/>
        </authorList>
    </citation>
    <scope>NUCLEOTIDE SEQUENCE [LARGE SCALE GENOMIC DNA]</scope>
    <source>
        <strain evidence="1 2">DSM 45247</strain>
    </source>
</reference>
<organism evidence="1 2">
    <name type="scientific">Mycolicibacterium vulneris</name>
    <dbReference type="NCBI Taxonomy" id="547163"/>
    <lineage>
        <taxon>Bacteria</taxon>
        <taxon>Bacillati</taxon>
        <taxon>Actinomycetota</taxon>
        <taxon>Actinomycetes</taxon>
        <taxon>Mycobacteriales</taxon>
        <taxon>Mycobacteriaceae</taxon>
        <taxon>Mycolicibacterium</taxon>
    </lineage>
</organism>
<evidence type="ECO:0000313" key="1">
    <source>
        <dbReference type="EMBL" id="OSC21596.1"/>
    </source>
</evidence>
<dbReference type="OrthoDB" id="5415775at2"/>
<name>A0A1X2KIG5_9MYCO</name>
<accession>A0A1X2KIG5</accession>
<keyword evidence="2" id="KW-1185">Reference proteome</keyword>
<dbReference type="Proteomes" id="UP000242320">
    <property type="component" value="Unassembled WGS sequence"/>
</dbReference>
<protein>
    <submittedName>
        <fullName evidence="1">Uncharacterized protein</fullName>
    </submittedName>
</protein>
<proteinExistence type="predicted"/>